<dbReference type="Pfam" id="PF12906">
    <property type="entry name" value="RINGv"/>
    <property type="match status" value="1"/>
</dbReference>
<dbReference type="Gene3D" id="3.30.40.10">
    <property type="entry name" value="Zinc/RING finger domain, C3HC4 (zinc finger)"/>
    <property type="match status" value="1"/>
</dbReference>
<organism evidence="15 16">
    <name type="scientific">Rhipicephalus microplus</name>
    <name type="common">Cattle tick</name>
    <name type="synonym">Boophilus microplus</name>
    <dbReference type="NCBI Taxonomy" id="6941"/>
    <lineage>
        <taxon>Eukaryota</taxon>
        <taxon>Metazoa</taxon>
        <taxon>Ecdysozoa</taxon>
        <taxon>Arthropoda</taxon>
        <taxon>Chelicerata</taxon>
        <taxon>Arachnida</taxon>
        <taxon>Acari</taxon>
        <taxon>Parasitiformes</taxon>
        <taxon>Ixodida</taxon>
        <taxon>Ixodoidea</taxon>
        <taxon>Ixodidae</taxon>
        <taxon>Rhipicephalinae</taxon>
        <taxon>Rhipicephalus</taxon>
        <taxon>Boophilus</taxon>
    </lineage>
</organism>
<dbReference type="GO" id="GO:0016567">
    <property type="term" value="P:protein ubiquitination"/>
    <property type="evidence" value="ECO:0007669"/>
    <property type="project" value="TreeGrafter"/>
</dbReference>
<evidence type="ECO:0000256" key="10">
    <source>
        <dbReference type="PROSITE-ProRule" id="PRU00175"/>
    </source>
</evidence>
<evidence type="ECO:0000256" key="1">
    <source>
        <dbReference type="ARBA" id="ARBA00004141"/>
    </source>
</evidence>
<evidence type="ECO:0000256" key="2">
    <source>
        <dbReference type="ARBA" id="ARBA00022679"/>
    </source>
</evidence>
<feature type="domain" description="RING-type" evidence="13">
    <location>
        <begin position="142"/>
        <end position="190"/>
    </location>
</feature>
<evidence type="ECO:0000256" key="9">
    <source>
        <dbReference type="ARBA" id="ARBA00023136"/>
    </source>
</evidence>
<feature type="compositionally biased region" description="Basic and acidic residues" evidence="11">
    <location>
        <begin position="80"/>
        <end position="90"/>
    </location>
</feature>
<dbReference type="SUPFAM" id="SSF57850">
    <property type="entry name" value="RING/U-box"/>
    <property type="match status" value="1"/>
</dbReference>
<keyword evidence="16" id="KW-1185">Reference proteome</keyword>
<evidence type="ECO:0000256" key="4">
    <source>
        <dbReference type="ARBA" id="ARBA00022723"/>
    </source>
</evidence>
<feature type="region of interest" description="Disordered" evidence="11">
    <location>
        <begin position="62"/>
        <end position="132"/>
    </location>
</feature>
<dbReference type="SMART" id="SM00744">
    <property type="entry name" value="RINGv"/>
    <property type="match status" value="1"/>
</dbReference>
<dbReference type="OMA" id="NRTATHE"/>
<dbReference type="EMBL" id="JABSTU010000004">
    <property type="protein sequence ID" value="KAH8034165.1"/>
    <property type="molecule type" value="Genomic_DNA"/>
</dbReference>
<evidence type="ECO:0000256" key="7">
    <source>
        <dbReference type="ARBA" id="ARBA00022833"/>
    </source>
</evidence>
<keyword evidence="6" id="KW-0833">Ubl conjugation pathway</keyword>
<gene>
    <name evidence="15" type="ORF">HPB51_021555</name>
</gene>
<keyword evidence="3 12" id="KW-0812">Transmembrane</keyword>
<keyword evidence="9 12" id="KW-0472">Membrane</keyword>
<comment type="subcellular location">
    <subcellularLocation>
        <location evidence="1">Membrane</location>
        <topology evidence="1">Multi-pass membrane protein</topology>
    </subcellularLocation>
</comment>
<dbReference type="GO" id="GO:0008270">
    <property type="term" value="F:zinc ion binding"/>
    <property type="evidence" value="ECO:0007669"/>
    <property type="project" value="UniProtKB-KW"/>
</dbReference>
<evidence type="ECO:0000256" key="6">
    <source>
        <dbReference type="ARBA" id="ARBA00022786"/>
    </source>
</evidence>
<evidence type="ECO:0008006" key="17">
    <source>
        <dbReference type="Google" id="ProtNLM"/>
    </source>
</evidence>
<evidence type="ECO:0000313" key="15">
    <source>
        <dbReference type="EMBL" id="KAH8034165.1"/>
    </source>
</evidence>
<keyword evidence="4" id="KW-0479">Metal-binding</keyword>
<dbReference type="VEuPathDB" id="VectorBase:LOC119162071"/>
<feature type="compositionally biased region" description="Low complexity" evidence="11">
    <location>
        <begin position="68"/>
        <end position="78"/>
    </location>
</feature>
<accession>A0A9J6EJ41</accession>
<evidence type="ECO:0000256" key="8">
    <source>
        <dbReference type="ARBA" id="ARBA00022989"/>
    </source>
</evidence>
<dbReference type="InterPro" id="IPR011016">
    <property type="entry name" value="Znf_RING-CH"/>
</dbReference>
<reference evidence="15" key="1">
    <citation type="journal article" date="2020" name="Cell">
        <title>Large-Scale Comparative Analyses of Tick Genomes Elucidate Their Genetic Diversity and Vector Capacities.</title>
        <authorList>
            <consortium name="Tick Genome and Microbiome Consortium (TIGMIC)"/>
            <person name="Jia N."/>
            <person name="Wang J."/>
            <person name="Shi W."/>
            <person name="Du L."/>
            <person name="Sun Y."/>
            <person name="Zhan W."/>
            <person name="Jiang J.F."/>
            <person name="Wang Q."/>
            <person name="Zhang B."/>
            <person name="Ji P."/>
            <person name="Bell-Sakyi L."/>
            <person name="Cui X.M."/>
            <person name="Yuan T.T."/>
            <person name="Jiang B.G."/>
            <person name="Yang W.F."/>
            <person name="Lam T.T."/>
            <person name="Chang Q.C."/>
            <person name="Ding S.J."/>
            <person name="Wang X.J."/>
            <person name="Zhu J.G."/>
            <person name="Ruan X.D."/>
            <person name="Zhao L."/>
            <person name="Wei J.T."/>
            <person name="Ye R.Z."/>
            <person name="Que T.C."/>
            <person name="Du C.H."/>
            <person name="Zhou Y.H."/>
            <person name="Cheng J.X."/>
            <person name="Dai P.F."/>
            <person name="Guo W.B."/>
            <person name="Han X.H."/>
            <person name="Huang E.J."/>
            <person name="Li L.F."/>
            <person name="Wei W."/>
            <person name="Gao Y.C."/>
            <person name="Liu J.Z."/>
            <person name="Shao H.Z."/>
            <person name="Wang X."/>
            <person name="Wang C.C."/>
            <person name="Yang T.C."/>
            <person name="Huo Q.B."/>
            <person name="Li W."/>
            <person name="Chen H.Y."/>
            <person name="Chen S.E."/>
            <person name="Zhou L.G."/>
            <person name="Ni X.B."/>
            <person name="Tian J.H."/>
            <person name="Sheng Y."/>
            <person name="Liu T."/>
            <person name="Pan Y.S."/>
            <person name="Xia L.Y."/>
            <person name="Li J."/>
            <person name="Zhao F."/>
            <person name="Cao W.C."/>
        </authorList>
    </citation>
    <scope>NUCLEOTIDE SEQUENCE</scope>
    <source>
        <strain evidence="15">Rmic-2018</strain>
    </source>
</reference>
<keyword evidence="8 12" id="KW-1133">Transmembrane helix</keyword>
<dbReference type="GO" id="GO:0004842">
    <property type="term" value="F:ubiquitin-protein transferase activity"/>
    <property type="evidence" value="ECO:0007669"/>
    <property type="project" value="TreeGrafter"/>
</dbReference>
<evidence type="ECO:0000256" key="11">
    <source>
        <dbReference type="SAM" id="MobiDB-lite"/>
    </source>
</evidence>
<sequence>MPRNGILRQANNLKLTTTCNQPAAHVLAAATGGDASAGDVPVLQGVVVDSVEARANEEIELDVLSRGSTTTEDTSTTEKSAYERENREVNLVHQDGGMEDDTTSTTSSTSSAERSSRVSDATTSTSSSHTDEAERAMAHLSCRLCSEDGSAPEEPLYRCPCRCTDTFVHRSCLEQLLYQGPEGGVCPVCDTRYPVRHQTKSLWLWFWDQGSREDANVFLAYLVFNLGNIGVLTMAWMYVLFEFSTKSWLPTASLGSVLFVLSVFWIGFGCLRLSVRFMTLVQWRRDNTTLKVLFTDKVT</sequence>
<evidence type="ECO:0000259" key="14">
    <source>
        <dbReference type="PROSITE" id="PS51292"/>
    </source>
</evidence>
<dbReference type="AlphaFoldDB" id="A0A9J6EJ41"/>
<dbReference type="Proteomes" id="UP000821866">
    <property type="component" value="Chromosome 2"/>
</dbReference>
<evidence type="ECO:0000313" key="16">
    <source>
        <dbReference type="Proteomes" id="UP000821866"/>
    </source>
</evidence>
<evidence type="ECO:0000256" key="5">
    <source>
        <dbReference type="ARBA" id="ARBA00022771"/>
    </source>
</evidence>
<feature type="domain" description="RING-CH-type" evidence="14">
    <location>
        <begin position="134"/>
        <end position="196"/>
    </location>
</feature>
<evidence type="ECO:0000256" key="3">
    <source>
        <dbReference type="ARBA" id="ARBA00022692"/>
    </source>
</evidence>
<proteinExistence type="predicted"/>
<evidence type="ECO:0000256" key="12">
    <source>
        <dbReference type="SAM" id="Phobius"/>
    </source>
</evidence>
<dbReference type="OrthoDB" id="6512904at2759"/>
<dbReference type="PANTHER" id="PTHR46065">
    <property type="entry name" value="E3 UBIQUITIN-PROTEIN LIGASE MARCH 2/3 FAMILY MEMBER"/>
    <property type="match status" value="1"/>
</dbReference>
<dbReference type="PROSITE" id="PS51292">
    <property type="entry name" value="ZF_RING_CH"/>
    <property type="match status" value="1"/>
</dbReference>
<dbReference type="InterPro" id="IPR013083">
    <property type="entry name" value="Znf_RING/FYVE/PHD"/>
</dbReference>
<dbReference type="GO" id="GO:0016020">
    <property type="term" value="C:membrane"/>
    <property type="evidence" value="ECO:0007669"/>
    <property type="project" value="UniProtKB-SubCell"/>
</dbReference>
<dbReference type="InterPro" id="IPR001841">
    <property type="entry name" value="Znf_RING"/>
</dbReference>
<feature type="compositionally biased region" description="Low complexity" evidence="11">
    <location>
        <begin position="118"/>
        <end position="128"/>
    </location>
</feature>
<comment type="caution">
    <text evidence="15">The sequence shown here is derived from an EMBL/GenBank/DDBJ whole genome shotgun (WGS) entry which is preliminary data.</text>
</comment>
<keyword evidence="2" id="KW-0808">Transferase</keyword>
<dbReference type="PANTHER" id="PTHR46065:SF3">
    <property type="entry name" value="FI20425P1"/>
    <property type="match status" value="1"/>
</dbReference>
<dbReference type="PROSITE" id="PS50089">
    <property type="entry name" value="ZF_RING_2"/>
    <property type="match status" value="1"/>
</dbReference>
<name>A0A9J6EJ41_RHIMP</name>
<keyword evidence="7" id="KW-0862">Zinc</keyword>
<feature type="transmembrane region" description="Helical" evidence="12">
    <location>
        <begin position="218"/>
        <end position="241"/>
    </location>
</feature>
<evidence type="ECO:0000259" key="13">
    <source>
        <dbReference type="PROSITE" id="PS50089"/>
    </source>
</evidence>
<protein>
    <recommendedName>
        <fullName evidence="17">RING-CH-type domain-containing protein</fullName>
    </recommendedName>
</protein>
<keyword evidence="5 10" id="KW-0863">Zinc-finger</keyword>
<reference evidence="15" key="2">
    <citation type="submission" date="2021-09" db="EMBL/GenBank/DDBJ databases">
        <authorList>
            <person name="Jia N."/>
            <person name="Wang J."/>
            <person name="Shi W."/>
            <person name="Du L."/>
            <person name="Sun Y."/>
            <person name="Zhan W."/>
            <person name="Jiang J."/>
            <person name="Wang Q."/>
            <person name="Zhang B."/>
            <person name="Ji P."/>
            <person name="Sakyi L.B."/>
            <person name="Cui X."/>
            <person name="Yuan T."/>
            <person name="Jiang B."/>
            <person name="Yang W."/>
            <person name="Lam T.T.-Y."/>
            <person name="Chang Q."/>
            <person name="Ding S."/>
            <person name="Wang X."/>
            <person name="Zhu J."/>
            <person name="Ruan X."/>
            <person name="Zhao L."/>
            <person name="Wei J."/>
            <person name="Que T."/>
            <person name="Du C."/>
            <person name="Cheng J."/>
            <person name="Dai P."/>
            <person name="Han X."/>
            <person name="Huang E."/>
            <person name="Gao Y."/>
            <person name="Liu J."/>
            <person name="Shao H."/>
            <person name="Ye R."/>
            <person name="Li L."/>
            <person name="Wei W."/>
            <person name="Wang X."/>
            <person name="Wang C."/>
            <person name="Huo Q."/>
            <person name="Li W."/>
            <person name="Guo W."/>
            <person name="Chen H."/>
            <person name="Chen S."/>
            <person name="Zhou L."/>
            <person name="Zhou L."/>
            <person name="Ni X."/>
            <person name="Tian J."/>
            <person name="Zhou Y."/>
            <person name="Sheng Y."/>
            <person name="Liu T."/>
            <person name="Pan Y."/>
            <person name="Xia L."/>
            <person name="Li J."/>
            <person name="Zhao F."/>
            <person name="Cao W."/>
        </authorList>
    </citation>
    <scope>NUCLEOTIDE SEQUENCE</scope>
    <source>
        <strain evidence="15">Rmic-2018</strain>
        <tissue evidence="15">Larvae</tissue>
    </source>
</reference>
<feature type="transmembrane region" description="Helical" evidence="12">
    <location>
        <begin position="253"/>
        <end position="275"/>
    </location>
</feature>